<dbReference type="InterPro" id="IPR011335">
    <property type="entry name" value="Restrct_endonuc-II-like"/>
</dbReference>
<name>H5TEZ5_9ALTE</name>
<evidence type="ECO:0000313" key="1">
    <source>
        <dbReference type="EMBL" id="GAB56922.1"/>
    </source>
</evidence>
<reference evidence="1 2" key="1">
    <citation type="journal article" date="2012" name="J. Bacteriol.">
        <title>Genome sequence of proteorhodopsin-containing sea ice bacterium Glaciecola punicea ACAM 611T.</title>
        <authorList>
            <person name="Qin Q.-L."/>
            <person name="Xie B.-B."/>
            <person name="Shu Y.-L."/>
            <person name="Rong J.-C."/>
            <person name="Zhao D.-L."/>
            <person name="Zhang X.-Y."/>
            <person name="Chen X.-L."/>
            <person name="Zhou B.-C."/>
            <person name="Zhanga Y.-Z."/>
        </authorList>
    </citation>
    <scope>NUCLEOTIDE SEQUENCE [LARGE SCALE GENOMIC DNA]</scope>
    <source>
        <strain evidence="1 2">ACAM 611</strain>
    </source>
</reference>
<evidence type="ECO:0000313" key="2">
    <source>
        <dbReference type="Proteomes" id="UP000053586"/>
    </source>
</evidence>
<dbReference type="PANTHER" id="PTHR38784:SF1">
    <property type="entry name" value="SUCROSE PHOSPHORYLASE"/>
    <property type="match status" value="1"/>
</dbReference>
<keyword evidence="2" id="KW-1185">Reference proteome</keyword>
<dbReference type="Gene3D" id="3.10.640.10">
    <property type="entry name" value="Restriction endonuclease-like alpha-beta roll domain"/>
    <property type="match status" value="1"/>
</dbReference>
<dbReference type="STRING" id="56804.BAE46_02855"/>
<gene>
    <name evidence="1" type="ORF">GPUN_2808</name>
</gene>
<dbReference type="eggNOG" id="COG4681">
    <property type="taxonomic scope" value="Bacteria"/>
</dbReference>
<dbReference type="PANTHER" id="PTHR38784">
    <property type="entry name" value="SUCROSE PHOSPHORYLASE"/>
    <property type="match status" value="1"/>
</dbReference>
<dbReference type="EMBL" id="BAET01000033">
    <property type="protein sequence ID" value="GAB56922.1"/>
    <property type="molecule type" value="Genomic_DNA"/>
</dbReference>
<proteinExistence type="predicted"/>
<reference evidence="1 2" key="2">
    <citation type="journal article" date="2017" name="Antonie Van Leeuwenhoek">
        <title>Rhizobium rhizosphaerae sp. nov., a novel species isolated from rice rhizosphere.</title>
        <authorList>
            <person name="Zhao J.J."/>
            <person name="Zhang J."/>
            <person name="Zhang R.J."/>
            <person name="Zhang C.W."/>
            <person name="Yin H.Q."/>
            <person name="Zhang X.X."/>
        </authorList>
    </citation>
    <scope>NUCLEOTIDE SEQUENCE [LARGE SCALE GENOMIC DNA]</scope>
    <source>
        <strain evidence="1 2">ACAM 611</strain>
    </source>
</reference>
<dbReference type="Pfam" id="PF07152">
    <property type="entry name" value="YaeQ"/>
    <property type="match status" value="1"/>
</dbReference>
<dbReference type="InterPro" id="IPR009822">
    <property type="entry name" value="YaeQ"/>
</dbReference>
<dbReference type="PIRSF" id="PIRSF011484">
    <property type="entry name" value="YaeQ"/>
    <property type="match status" value="1"/>
</dbReference>
<organism evidence="1 2">
    <name type="scientific">Glaciecola punicea ACAM 611</name>
    <dbReference type="NCBI Taxonomy" id="1121923"/>
    <lineage>
        <taxon>Bacteria</taxon>
        <taxon>Pseudomonadati</taxon>
        <taxon>Pseudomonadota</taxon>
        <taxon>Gammaproteobacteria</taxon>
        <taxon>Alteromonadales</taxon>
        <taxon>Alteromonadaceae</taxon>
        <taxon>Glaciecola</taxon>
    </lineage>
</organism>
<comment type="caution">
    <text evidence="1">The sequence shown here is derived from an EMBL/GenBank/DDBJ whole genome shotgun (WGS) entry which is preliminary data.</text>
</comment>
<dbReference type="SMART" id="SM01322">
    <property type="entry name" value="YaeQ"/>
    <property type="match status" value="1"/>
</dbReference>
<dbReference type="SUPFAM" id="SSF52980">
    <property type="entry name" value="Restriction endonuclease-like"/>
    <property type="match status" value="1"/>
</dbReference>
<dbReference type="AlphaFoldDB" id="H5TEZ5"/>
<dbReference type="Proteomes" id="UP000053586">
    <property type="component" value="Unassembled WGS sequence"/>
</dbReference>
<accession>H5TEZ5</accession>
<dbReference type="InterPro" id="IPR038590">
    <property type="entry name" value="YaeQ_sf"/>
</dbReference>
<sequence>MPYPCEYNFTKSKSMALKPTIYKLNIALADLNNQHYPTLHLTMAQHPSETSERMLVRMLAFCRHSHADTHELMRFTKGLSATDEPDIWHKGLDDALNYWIDIGEPSFDRMKKACRLSKETYLYSFNSKSAVWWKQNQEQFTKLPIKVFSFDWTDIQSLAKHVGRTMNWSITISDESFFISTNETQIEVPWVSLL</sequence>
<protein>
    <submittedName>
        <fullName evidence="1">YaeQ family protein</fullName>
    </submittedName>
</protein>